<organism evidence="4 5">
    <name type="scientific">Ulvibacterium marinum</name>
    <dbReference type="NCBI Taxonomy" id="2419782"/>
    <lineage>
        <taxon>Bacteria</taxon>
        <taxon>Pseudomonadati</taxon>
        <taxon>Bacteroidota</taxon>
        <taxon>Flavobacteriia</taxon>
        <taxon>Flavobacteriales</taxon>
        <taxon>Flavobacteriaceae</taxon>
        <taxon>Ulvibacterium</taxon>
    </lineage>
</organism>
<dbReference type="SUPFAM" id="SSF53474">
    <property type="entry name" value="alpha/beta-Hydrolases"/>
    <property type="match status" value="1"/>
</dbReference>
<dbReference type="PROSITE" id="PS51257">
    <property type="entry name" value="PROKAR_LIPOPROTEIN"/>
    <property type="match status" value="1"/>
</dbReference>
<evidence type="ECO:0008006" key="6">
    <source>
        <dbReference type="Google" id="ProtNLM"/>
    </source>
</evidence>
<sequence>MKTWILAGLIMGLLACTNGIQKSKNEKVMNTTETQQMDIANEKTGIQTVAERLFSATDQRDWETVKSVMTDSVYVDYTSLGGDAGFKTPDTIVNGWQQLLPGFDKTVHQIHNFAIWIAGNRATATFDGIAIHYLENRDWTVFVGYDTEYIKENGAWKLARIDVSLYDQAGDTLLPQLALNHVQEGNSNAFAKADPQRITAIQDFFRALEARKLENVLSSFTTDAAQTMPLAPGNFPKQLTGIAAIKNQYTGVMGYEQSYDIEYFTTQNPDVYIAKYQGTITTNEGKPYNNSYVGIFTLEDDKIANFVEYFNPNILLNGWPGLKPAHYSVHQAGAASDSGVTLKEITFNSNGANLKGHLFLPPNFDATQKYPAAIVAGSWTSIKEQMPDEYASVMAKDGFITMTFDFTGFGESEGQPRQVEDYRLKIADIKAAVDYLETHSNIDMDKLSALGVCASSGYMAHATAQDTRIKKLVLVAPWLHNPAIAKSIYDMRPGGTAGLLEASKEAKRKYAETGIMEYVLAASELDSLSAMYVPQGAFDYYLSPAKAAGPKYDNRFAVSSWEPWLTFDGISIGKDITQPVFIVHSESGAVPQGTKEFYELIKGEKDIKWLNEYNQQQLYFEEDAVQAAMNEAVNYLK</sequence>
<evidence type="ECO:0000259" key="2">
    <source>
        <dbReference type="Pfam" id="PF12680"/>
    </source>
</evidence>
<feature type="domain" description="SnoaL-like" evidence="3">
    <location>
        <begin position="42"/>
        <end position="160"/>
    </location>
</feature>
<dbReference type="InterPro" id="IPR032710">
    <property type="entry name" value="NTF2-like_dom_sf"/>
</dbReference>
<dbReference type="Gene3D" id="3.10.450.50">
    <property type="match status" value="2"/>
</dbReference>
<dbReference type="PANTHER" id="PTHR47751:SF1">
    <property type="entry name" value="SUPERFAMILY HYDROLASE, PUTATIVE (AFU_ORTHOLOGUE AFUA_2G16580)-RELATED"/>
    <property type="match status" value="1"/>
</dbReference>
<dbReference type="Pfam" id="PF12146">
    <property type="entry name" value="Hydrolase_4"/>
    <property type="match status" value="1"/>
</dbReference>
<feature type="domain" description="Serine aminopeptidase S33" evidence="1">
    <location>
        <begin position="389"/>
        <end position="482"/>
    </location>
</feature>
<dbReference type="OrthoDB" id="9805123at2"/>
<evidence type="ECO:0000259" key="1">
    <source>
        <dbReference type="Pfam" id="PF12146"/>
    </source>
</evidence>
<protein>
    <recommendedName>
        <fullName evidence="6">Alpha/beta fold hydrolase</fullName>
    </recommendedName>
</protein>
<dbReference type="InterPro" id="IPR022742">
    <property type="entry name" value="Hydrolase_4"/>
</dbReference>
<dbReference type="PANTHER" id="PTHR47751">
    <property type="entry name" value="SUPERFAMILY HYDROLASE, PUTATIVE (AFU_ORTHOLOGUE AFUA_2G16580)-RELATED"/>
    <property type="match status" value="1"/>
</dbReference>
<dbReference type="InterPro" id="IPR037401">
    <property type="entry name" value="SnoaL-like"/>
</dbReference>
<dbReference type="Proteomes" id="UP000276603">
    <property type="component" value="Unassembled WGS sequence"/>
</dbReference>
<feature type="domain" description="SnoaL-like" evidence="2">
    <location>
        <begin position="201"/>
        <end position="305"/>
    </location>
</feature>
<dbReference type="EMBL" id="RBCJ01000004">
    <property type="protein sequence ID" value="RKN78515.1"/>
    <property type="molecule type" value="Genomic_DNA"/>
</dbReference>
<evidence type="ECO:0000313" key="5">
    <source>
        <dbReference type="Proteomes" id="UP000276603"/>
    </source>
</evidence>
<evidence type="ECO:0000259" key="3">
    <source>
        <dbReference type="Pfam" id="PF13577"/>
    </source>
</evidence>
<gene>
    <name evidence="4" type="ORF">D7Z94_20080</name>
</gene>
<dbReference type="InterPro" id="IPR029058">
    <property type="entry name" value="AB_hydrolase_fold"/>
</dbReference>
<accession>A0A3B0BY35</accession>
<reference evidence="4 5" key="1">
    <citation type="submission" date="2018-10" db="EMBL/GenBank/DDBJ databases">
        <title>Ulvibacterium marinum gen. nov., sp. nov., a novel marine bacterium of the family Flavobacteriaceae, isolated from a culture of the green alga Ulva prolifera.</title>
        <authorList>
            <person name="Zhang Z."/>
        </authorList>
    </citation>
    <scope>NUCLEOTIDE SEQUENCE [LARGE SCALE GENOMIC DNA]</scope>
    <source>
        <strain evidence="4 5">CCMM003</strain>
    </source>
</reference>
<dbReference type="Pfam" id="PF12680">
    <property type="entry name" value="SnoaL_2"/>
    <property type="match status" value="1"/>
</dbReference>
<evidence type="ECO:0000313" key="4">
    <source>
        <dbReference type="EMBL" id="RKN78515.1"/>
    </source>
</evidence>
<dbReference type="Gene3D" id="3.40.50.1820">
    <property type="entry name" value="alpha/beta hydrolase"/>
    <property type="match status" value="1"/>
</dbReference>
<name>A0A3B0BY35_9FLAO</name>
<dbReference type="Gene3D" id="1.10.10.800">
    <property type="match status" value="1"/>
</dbReference>
<keyword evidence="5" id="KW-1185">Reference proteome</keyword>
<dbReference type="InterPro" id="IPR051411">
    <property type="entry name" value="Polyketide_trans_af380"/>
</dbReference>
<dbReference type="SUPFAM" id="SSF54427">
    <property type="entry name" value="NTF2-like"/>
    <property type="match status" value="2"/>
</dbReference>
<dbReference type="RefSeq" id="WP_120713421.1">
    <property type="nucleotide sequence ID" value="NZ_RBCJ01000004.1"/>
</dbReference>
<comment type="caution">
    <text evidence="4">The sequence shown here is derived from an EMBL/GenBank/DDBJ whole genome shotgun (WGS) entry which is preliminary data.</text>
</comment>
<proteinExistence type="predicted"/>
<dbReference type="AlphaFoldDB" id="A0A3B0BY35"/>
<dbReference type="Pfam" id="PF13577">
    <property type="entry name" value="SnoaL_4"/>
    <property type="match status" value="1"/>
</dbReference>